<reference evidence="1 2" key="1">
    <citation type="submission" date="2023-03" db="EMBL/GenBank/DDBJ databases">
        <title>Bacillus Genome Sequencing.</title>
        <authorList>
            <person name="Dunlap C."/>
        </authorList>
    </citation>
    <scope>NUCLEOTIDE SEQUENCE [LARGE SCALE GENOMIC DNA]</scope>
    <source>
        <strain evidence="1 2">B-23453</strain>
    </source>
</reference>
<evidence type="ECO:0000313" key="2">
    <source>
        <dbReference type="Proteomes" id="UP001341444"/>
    </source>
</evidence>
<proteinExistence type="predicted"/>
<accession>A0ABU6MNY8</accession>
<sequence>MYHDVILSPVYGIVKKIAIQSHSRIYRSDPLFMIKKEEGGLETILWNRSGEVQSIEVQEGDQVIPGMVLAYIKEELFD</sequence>
<dbReference type="Gene3D" id="2.40.50.100">
    <property type="match status" value="1"/>
</dbReference>
<dbReference type="EMBL" id="JARMAB010000040">
    <property type="protein sequence ID" value="MED1205701.1"/>
    <property type="molecule type" value="Genomic_DNA"/>
</dbReference>
<evidence type="ECO:0000313" key="1">
    <source>
        <dbReference type="EMBL" id="MED1205701.1"/>
    </source>
</evidence>
<name>A0ABU6MNY8_9BACI</name>
<gene>
    <name evidence="1" type="ORF">P4T90_21940</name>
</gene>
<dbReference type="SUPFAM" id="SSF51230">
    <property type="entry name" value="Single hybrid motif"/>
    <property type="match status" value="1"/>
</dbReference>
<dbReference type="Proteomes" id="UP001341444">
    <property type="component" value="Unassembled WGS sequence"/>
</dbReference>
<comment type="caution">
    <text evidence="1">The sequence shown here is derived from an EMBL/GenBank/DDBJ whole genome shotgun (WGS) entry which is preliminary data.</text>
</comment>
<dbReference type="InterPro" id="IPR011053">
    <property type="entry name" value="Single_hybrid_motif"/>
</dbReference>
<organism evidence="1 2">
    <name type="scientific">Heyndrickxia acidicola</name>
    <dbReference type="NCBI Taxonomy" id="209389"/>
    <lineage>
        <taxon>Bacteria</taxon>
        <taxon>Bacillati</taxon>
        <taxon>Bacillota</taxon>
        <taxon>Bacilli</taxon>
        <taxon>Bacillales</taxon>
        <taxon>Bacillaceae</taxon>
        <taxon>Heyndrickxia</taxon>
    </lineage>
</organism>
<evidence type="ECO:0008006" key="3">
    <source>
        <dbReference type="Google" id="ProtNLM"/>
    </source>
</evidence>
<dbReference type="RefSeq" id="WP_066264239.1">
    <property type="nucleotide sequence ID" value="NZ_JARMAB010000040.1"/>
</dbReference>
<protein>
    <recommendedName>
        <fullName evidence="3">Lipoyl-binding domain-containing protein</fullName>
    </recommendedName>
</protein>
<keyword evidence="2" id="KW-1185">Reference proteome</keyword>